<accession>A0A835RSQ3</accession>
<evidence type="ECO:0000313" key="1">
    <source>
        <dbReference type="EMBL" id="KAG0491237.1"/>
    </source>
</evidence>
<keyword evidence="2" id="KW-1185">Reference proteome</keyword>
<evidence type="ECO:0000313" key="2">
    <source>
        <dbReference type="Proteomes" id="UP000636800"/>
    </source>
</evidence>
<gene>
    <name evidence="1" type="ORF">HPP92_004635</name>
</gene>
<sequence>MAIVDRDEADDNGAENTRIKKRIGLKRLGKSRGEDIGVNKISLYSRVGEGRLEEVRRRQRNTVLLVCFIPQCIICKYQLVVGWFASIGLKKIHTEWKTADLVFQITISLQAEDIANFPRPKSSISSFPK</sequence>
<reference evidence="1 2" key="1">
    <citation type="journal article" date="2020" name="Nat. Food">
        <title>A phased Vanilla planifolia genome enables genetic improvement of flavour and production.</title>
        <authorList>
            <person name="Hasing T."/>
            <person name="Tang H."/>
            <person name="Brym M."/>
            <person name="Khazi F."/>
            <person name="Huang T."/>
            <person name="Chambers A.H."/>
        </authorList>
    </citation>
    <scope>NUCLEOTIDE SEQUENCE [LARGE SCALE GENOMIC DNA]</scope>
    <source>
        <tissue evidence="1">Leaf</tissue>
    </source>
</reference>
<comment type="caution">
    <text evidence="1">The sequence shown here is derived from an EMBL/GenBank/DDBJ whole genome shotgun (WGS) entry which is preliminary data.</text>
</comment>
<proteinExistence type="predicted"/>
<dbReference type="EMBL" id="JADCNL010000002">
    <property type="protein sequence ID" value="KAG0491237.1"/>
    <property type="molecule type" value="Genomic_DNA"/>
</dbReference>
<dbReference type="OrthoDB" id="2162994at2759"/>
<name>A0A835RSQ3_VANPL</name>
<organism evidence="1 2">
    <name type="scientific">Vanilla planifolia</name>
    <name type="common">Vanilla</name>
    <dbReference type="NCBI Taxonomy" id="51239"/>
    <lineage>
        <taxon>Eukaryota</taxon>
        <taxon>Viridiplantae</taxon>
        <taxon>Streptophyta</taxon>
        <taxon>Embryophyta</taxon>
        <taxon>Tracheophyta</taxon>
        <taxon>Spermatophyta</taxon>
        <taxon>Magnoliopsida</taxon>
        <taxon>Liliopsida</taxon>
        <taxon>Asparagales</taxon>
        <taxon>Orchidaceae</taxon>
        <taxon>Vanilloideae</taxon>
        <taxon>Vanilleae</taxon>
        <taxon>Vanilla</taxon>
    </lineage>
</organism>
<protein>
    <submittedName>
        <fullName evidence="1">Uncharacterized protein</fullName>
    </submittedName>
</protein>
<dbReference type="Proteomes" id="UP000636800">
    <property type="component" value="Chromosome 2"/>
</dbReference>
<dbReference type="AlphaFoldDB" id="A0A835RSQ3"/>